<gene>
    <name evidence="1" type="ORF">ANN_04178</name>
</gene>
<protein>
    <submittedName>
        <fullName evidence="1">Uncharacterized protein</fullName>
    </submittedName>
</protein>
<dbReference type="EMBL" id="JAJSOF020000013">
    <property type="protein sequence ID" value="KAJ4442590.1"/>
    <property type="molecule type" value="Genomic_DNA"/>
</dbReference>
<reference evidence="1 2" key="1">
    <citation type="journal article" date="2022" name="Allergy">
        <title>Genome assembly and annotation of Periplaneta americana reveal a comprehensive cockroach allergen profile.</title>
        <authorList>
            <person name="Wang L."/>
            <person name="Xiong Q."/>
            <person name="Saelim N."/>
            <person name="Wang L."/>
            <person name="Nong W."/>
            <person name="Wan A.T."/>
            <person name="Shi M."/>
            <person name="Liu X."/>
            <person name="Cao Q."/>
            <person name="Hui J.H.L."/>
            <person name="Sookrung N."/>
            <person name="Leung T.F."/>
            <person name="Tungtrongchitr A."/>
            <person name="Tsui S.K.W."/>
        </authorList>
    </citation>
    <scope>NUCLEOTIDE SEQUENCE [LARGE SCALE GENOMIC DNA]</scope>
    <source>
        <strain evidence="1">PWHHKU_190912</strain>
    </source>
</reference>
<dbReference type="Proteomes" id="UP001148838">
    <property type="component" value="Unassembled WGS sequence"/>
</dbReference>
<accession>A0ABQ8TA98</accession>
<name>A0ABQ8TA98_PERAM</name>
<evidence type="ECO:0000313" key="2">
    <source>
        <dbReference type="Proteomes" id="UP001148838"/>
    </source>
</evidence>
<organism evidence="1 2">
    <name type="scientific">Periplaneta americana</name>
    <name type="common">American cockroach</name>
    <name type="synonym">Blatta americana</name>
    <dbReference type="NCBI Taxonomy" id="6978"/>
    <lineage>
        <taxon>Eukaryota</taxon>
        <taxon>Metazoa</taxon>
        <taxon>Ecdysozoa</taxon>
        <taxon>Arthropoda</taxon>
        <taxon>Hexapoda</taxon>
        <taxon>Insecta</taxon>
        <taxon>Pterygota</taxon>
        <taxon>Neoptera</taxon>
        <taxon>Polyneoptera</taxon>
        <taxon>Dictyoptera</taxon>
        <taxon>Blattodea</taxon>
        <taxon>Blattoidea</taxon>
        <taxon>Blattidae</taxon>
        <taxon>Blattinae</taxon>
        <taxon>Periplaneta</taxon>
    </lineage>
</organism>
<evidence type="ECO:0000313" key="1">
    <source>
        <dbReference type="EMBL" id="KAJ4442590.1"/>
    </source>
</evidence>
<comment type="caution">
    <text evidence="1">The sequence shown here is derived from an EMBL/GenBank/DDBJ whole genome shotgun (WGS) entry which is preliminary data.</text>
</comment>
<keyword evidence="2" id="KW-1185">Reference proteome</keyword>
<proteinExistence type="predicted"/>
<sequence length="188" mass="21209">MEISCEYARNVWIEKDNISNISYDKDVECCLLRIAVFGRNVTDQLKFTAKRNTLKSSTPSQLRTGYNIKLKVKFNIDIPKSIKNVYSLYYANIFNQWNIFTCLNYAKQITCDYLSGNNDGDSMTGNGTRVMNATYLLPDGFSLELSVTDIASSCSGIVTNFAIHVQIRLENCSISLCSNCFELHVACN</sequence>